<dbReference type="InterPro" id="IPR007515">
    <property type="entry name" value="Mss4"/>
</dbReference>
<keyword evidence="5" id="KW-0012">Acyltransferase</keyword>
<dbReference type="AlphaFoldDB" id="A0A0K3CM13"/>
<keyword evidence="4" id="KW-0653">Protein transport</keyword>
<evidence type="ECO:0000313" key="9">
    <source>
        <dbReference type="Proteomes" id="UP000199069"/>
    </source>
</evidence>
<organism evidence="7 9">
    <name type="scientific">Rhodotorula toruloides</name>
    <name type="common">Yeast</name>
    <name type="synonym">Rhodosporidium toruloides</name>
    <dbReference type="NCBI Taxonomy" id="5286"/>
    <lineage>
        <taxon>Eukaryota</taxon>
        <taxon>Fungi</taxon>
        <taxon>Dikarya</taxon>
        <taxon>Basidiomycota</taxon>
        <taxon>Pucciniomycotina</taxon>
        <taxon>Microbotryomycetes</taxon>
        <taxon>Sporidiobolales</taxon>
        <taxon>Sporidiobolaceae</taxon>
        <taxon>Rhodotorula</taxon>
    </lineage>
</organism>
<evidence type="ECO:0000256" key="2">
    <source>
        <dbReference type="ARBA" id="ARBA00022658"/>
    </source>
</evidence>
<accession>A0A0K3CM13</accession>
<dbReference type="GO" id="GO:0008080">
    <property type="term" value="F:N-acetyltransferase activity"/>
    <property type="evidence" value="ECO:0007669"/>
    <property type="project" value="UniProtKB-ARBA"/>
</dbReference>
<dbReference type="SUPFAM" id="SSF55729">
    <property type="entry name" value="Acyl-CoA N-acyltransferases (Nat)"/>
    <property type="match status" value="1"/>
</dbReference>
<dbReference type="PROSITE" id="PS51796">
    <property type="entry name" value="MSS4"/>
    <property type="match status" value="1"/>
</dbReference>
<dbReference type="GO" id="GO:0007264">
    <property type="term" value="P:small GTPase-mediated signal transduction"/>
    <property type="evidence" value="ECO:0007669"/>
    <property type="project" value="InterPro"/>
</dbReference>
<evidence type="ECO:0000313" key="8">
    <source>
        <dbReference type="EMBL" id="PRQ72174.1"/>
    </source>
</evidence>
<dbReference type="Gene3D" id="3.40.630.30">
    <property type="match status" value="1"/>
</dbReference>
<evidence type="ECO:0000256" key="4">
    <source>
        <dbReference type="ARBA" id="ARBA00022927"/>
    </source>
</evidence>
<dbReference type="PANTHER" id="PTHR10908">
    <property type="entry name" value="SEROTONIN N-ACETYLTRANSFERASE"/>
    <property type="match status" value="1"/>
</dbReference>
<dbReference type="InterPro" id="IPR000182">
    <property type="entry name" value="GNAT_dom"/>
</dbReference>
<evidence type="ECO:0000313" key="10">
    <source>
        <dbReference type="Proteomes" id="UP000239560"/>
    </source>
</evidence>
<dbReference type="EMBL" id="CWKI01000010">
    <property type="protein sequence ID" value="CTR09485.1"/>
    <property type="molecule type" value="Genomic_DNA"/>
</dbReference>
<dbReference type="Proteomes" id="UP000239560">
    <property type="component" value="Unassembled WGS sequence"/>
</dbReference>
<keyword evidence="2" id="KW-0344">Guanine-nucleotide releasing factor</keyword>
<dbReference type="Proteomes" id="UP000199069">
    <property type="component" value="Unassembled WGS sequence"/>
</dbReference>
<dbReference type="SUPFAM" id="SSF51316">
    <property type="entry name" value="Mss4-like"/>
    <property type="match status" value="1"/>
</dbReference>
<dbReference type="InterPro" id="IPR051635">
    <property type="entry name" value="SNAT-like"/>
</dbReference>
<evidence type="ECO:0000256" key="3">
    <source>
        <dbReference type="ARBA" id="ARBA00022679"/>
    </source>
</evidence>
<evidence type="ECO:0000313" key="7">
    <source>
        <dbReference type="EMBL" id="CTR09485.1"/>
    </source>
</evidence>
<evidence type="ECO:0000256" key="5">
    <source>
        <dbReference type="ARBA" id="ARBA00023315"/>
    </source>
</evidence>
<name>A0A0K3CM13_RHOTO</name>
<evidence type="ECO:0000256" key="1">
    <source>
        <dbReference type="ARBA" id="ARBA00022448"/>
    </source>
</evidence>
<reference evidence="8 10" key="2">
    <citation type="journal article" date="2018" name="Elife">
        <title>Functional genomics of lipid metabolism in the oleaginous yeast Rhodosporidium toruloides.</title>
        <authorList>
            <person name="Coradetti S.T."/>
            <person name="Pinel D."/>
            <person name="Geiselman G."/>
            <person name="Ito M."/>
            <person name="Mondo S."/>
            <person name="Reilly M.C."/>
            <person name="Cheng Y.F."/>
            <person name="Bauer S."/>
            <person name="Grigoriev I."/>
            <person name="Gladden J.M."/>
            <person name="Simmons B.A."/>
            <person name="Brem R."/>
            <person name="Arkin A.P."/>
            <person name="Skerker J.M."/>
        </authorList>
    </citation>
    <scope>NUCLEOTIDE SEQUENCE [LARGE SCALE GENOMIC DNA]</scope>
    <source>
        <strain evidence="8 10">NBRC 0880</strain>
    </source>
</reference>
<protein>
    <submittedName>
        <fullName evidence="7">BY PROTMAP: gi|472584259|gb|EMS21865.1| arylalkylamine N-acetyltransferase [Rhodosporidium toruloides NP11] gi|647394415|emb|CDR35644.1| RHTO0S01e03950g1_1 [Rhodosporidium toruloides]</fullName>
    </submittedName>
    <submittedName>
        <fullName evidence="8">Mss4-like protein</fullName>
    </submittedName>
</protein>
<dbReference type="OMA" id="WCEEGGS"/>
<gene>
    <name evidence="7" type="primary">FGENESH: predicted gene_10.183</name>
    <name evidence="8" type="ORF">AAT19DRAFT_9513</name>
    <name evidence="7" type="ORF">BN2166_0053460</name>
</gene>
<dbReference type="OrthoDB" id="30840at2759"/>
<feature type="domain" description="N-acetyltransferase" evidence="6">
    <location>
        <begin position="3"/>
        <end position="163"/>
    </location>
</feature>
<dbReference type="GO" id="GO:0005085">
    <property type="term" value="F:guanyl-nucleotide exchange factor activity"/>
    <property type="evidence" value="ECO:0007669"/>
    <property type="project" value="UniProtKB-KW"/>
</dbReference>
<sequence length="356" mass="38791">MALEYASVQAEEIPRAYEIERAGFPEDEAASLDSLQYRQENAGQLFLGAYTPSPRQLVGYICSTLTTSPTLTHDSMSTHEANGSYVAIHSVCVDKAKRGQGVASGLLKEYLKRLEGMEGIKGARLIAHEELIPLYERAGFALVGKSDVTHGARPWFEMKVDFADRPATAGAAEEEDEGDVRSPGRLLSRFKGEMDELVDKETGLNKADLFCPRADCRCFLLRRGTGKWVQGHATDFELPALPHPVSSPAPPSSSSSRGYWSVSSPLAFENIGFSRNAAPPSPSPTSTSAAPATIKYLTCADCDHGPLGWHDTEGRDLGMEVQAENEAREGGKEGVSPEVRKGREFLLAVERVRYRV</sequence>
<dbReference type="Pfam" id="PF04421">
    <property type="entry name" value="Mss4"/>
    <property type="match status" value="1"/>
</dbReference>
<keyword evidence="3 7" id="KW-0808">Transferase</keyword>
<evidence type="ECO:0000259" key="6">
    <source>
        <dbReference type="PROSITE" id="PS51186"/>
    </source>
</evidence>
<dbReference type="InterPro" id="IPR011057">
    <property type="entry name" value="Mss4-like_sf"/>
</dbReference>
<dbReference type="EMBL" id="LCTV02000010">
    <property type="protein sequence ID" value="PRQ72174.1"/>
    <property type="molecule type" value="Genomic_DNA"/>
</dbReference>
<dbReference type="Pfam" id="PF00583">
    <property type="entry name" value="Acetyltransf_1"/>
    <property type="match status" value="1"/>
</dbReference>
<proteinExistence type="predicted"/>
<dbReference type="PANTHER" id="PTHR10908:SF0">
    <property type="entry name" value="SEROTONIN N-ACETYLTRANSFERASE"/>
    <property type="match status" value="1"/>
</dbReference>
<keyword evidence="1" id="KW-0813">Transport</keyword>
<reference evidence="7 9" key="1">
    <citation type="submission" date="2015-07" db="EMBL/GenBank/DDBJ databases">
        <authorList>
            <person name="Cajimat M.N.B."/>
            <person name="Milazzo M.L."/>
            <person name="Fulhorst C.F."/>
        </authorList>
    </citation>
    <scope>NUCLEOTIDE SEQUENCE [LARGE SCALE GENOMIC DNA]</scope>
    <source>
        <strain evidence="7">Single colony</strain>
    </source>
</reference>
<dbReference type="Gene3D" id="2.170.150.10">
    <property type="entry name" value="Metal Binding Protein, Guanine Nucleotide Exchange Factor, Chain A"/>
    <property type="match status" value="1"/>
</dbReference>
<dbReference type="InterPro" id="IPR016181">
    <property type="entry name" value="Acyl_CoA_acyltransferase"/>
</dbReference>
<dbReference type="STRING" id="5286.A0A0K3CM13"/>
<dbReference type="PROSITE" id="PS51186">
    <property type="entry name" value="GNAT"/>
    <property type="match status" value="1"/>
</dbReference>
<dbReference type="GO" id="GO:0015031">
    <property type="term" value="P:protein transport"/>
    <property type="evidence" value="ECO:0007669"/>
    <property type="project" value="UniProtKB-KW"/>
</dbReference>
<keyword evidence="9" id="KW-1185">Reference proteome</keyword>
<dbReference type="InterPro" id="IPR011323">
    <property type="entry name" value="Mss4/transl-control_tumour"/>
</dbReference>